<keyword evidence="6" id="KW-0539">Nucleus</keyword>
<dbReference type="GO" id="GO:0060261">
    <property type="term" value="P:positive regulation of transcription initiation by RNA polymerase II"/>
    <property type="evidence" value="ECO:0007669"/>
    <property type="project" value="InterPro"/>
</dbReference>
<evidence type="ECO:0000256" key="4">
    <source>
        <dbReference type="ARBA" id="ARBA00023125"/>
    </source>
</evidence>
<dbReference type="GO" id="GO:0005634">
    <property type="term" value="C:nucleus"/>
    <property type="evidence" value="ECO:0007669"/>
    <property type="project" value="UniProtKB-SubCell"/>
</dbReference>
<keyword evidence="5" id="KW-0804">Transcription</keyword>
<proteinExistence type="inferred from homology"/>
<dbReference type="GO" id="GO:0003713">
    <property type="term" value="F:transcription coactivator activity"/>
    <property type="evidence" value="ECO:0007669"/>
    <property type="project" value="InterPro"/>
</dbReference>
<accession>A0A1L0CUE1</accession>
<keyword evidence="3" id="KW-0805">Transcription regulation</keyword>
<dbReference type="InterPro" id="IPR045125">
    <property type="entry name" value="Sub1/Tcp4-like"/>
</dbReference>
<evidence type="ECO:0000256" key="7">
    <source>
        <dbReference type="SAM" id="MobiDB-lite"/>
    </source>
</evidence>
<feature type="domain" description="Transcriptional coactivator p15 (PC4) C-terminal" evidence="8">
    <location>
        <begin position="17"/>
        <end position="68"/>
    </location>
</feature>
<keyword evidence="4" id="KW-0238">DNA-binding</keyword>
<dbReference type="AlphaFoldDB" id="A0A1L0CUE1"/>
<dbReference type="InterPro" id="IPR003173">
    <property type="entry name" value="PC4_C"/>
</dbReference>
<comment type="similarity">
    <text evidence="2">Belongs to the transcriptional coactivator PC4 family.</text>
</comment>
<dbReference type="InterPro" id="IPR009044">
    <property type="entry name" value="ssDNA-bd_transcriptional_reg"/>
</dbReference>
<dbReference type="STRING" id="45354.A0A1L0CUE1"/>
<keyword evidence="10" id="KW-1185">Reference proteome</keyword>
<dbReference type="Proteomes" id="UP000182334">
    <property type="component" value="Chromosome I"/>
</dbReference>
<feature type="region of interest" description="Disordered" evidence="7">
    <location>
        <begin position="1"/>
        <end position="23"/>
    </location>
</feature>
<feature type="region of interest" description="Disordered" evidence="7">
    <location>
        <begin position="81"/>
        <end position="129"/>
    </location>
</feature>
<dbReference type="PANTHER" id="PTHR13215">
    <property type="entry name" value="RNA POLYMERASE II TRANSCRIPTIONAL COACTIVATOR"/>
    <property type="match status" value="1"/>
</dbReference>
<organism evidence="9 10">
    <name type="scientific">Sungouiella intermedia</name>
    <dbReference type="NCBI Taxonomy" id="45354"/>
    <lineage>
        <taxon>Eukaryota</taxon>
        <taxon>Fungi</taxon>
        <taxon>Dikarya</taxon>
        <taxon>Ascomycota</taxon>
        <taxon>Saccharomycotina</taxon>
        <taxon>Pichiomycetes</taxon>
        <taxon>Metschnikowiaceae</taxon>
        <taxon>Sungouiella</taxon>
    </lineage>
</organism>
<evidence type="ECO:0000256" key="2">
    <source>
        <dbReference type="ARBA" id="ARBA00009001"/>
    </source>
</evidence>
<feature type="compositionally biased region" description="Basic and acidic residues" evidence="7">
    <location>
        <begin position="88"/>
        <end position="129"/>
    </location>
</feature>
<dbReference type="GO" id="GO:0003677">
    <property type="term" value="F:DNA binding"/>
    <property type="evidence" value="ECO:0007669"/>
    <property type="project" value="UniProtKB-KW"/>
</dbReference>
<evidence type="ECO:0000313" key="10">
    <source>
        <dbReference type="Proteomes" id="UP000182334"/>
    </source>
</evidence>
<evidence type="ECO:0000256" key="3">
    <source>
        <dbReference type="ARBA" id="ARBA00023015"/>
    </source>
</evidence>
<sequence length="129" mass="14827">MAPKRAAESESSTDFSKELDKKKSVTVRQFNGMNLVDIREFYIDKVSGEKKPGKKGIALSESAWKELVRLLDEVNDALDALNGGKRKKVEEKPDQKPDEKKKEEENDEKEKDEEREGNIKERTVKTEEE</sequence>
<gene>
    <name evidence="9" type="ORF">SAMEA4029010_CIC11G00000000799</name>
</gene>
<protein>
    <submittedName>
        <fullName evidence="9">CIC11C00000000799</fullName>
    </submittedName>
</protein>
<reference evidence="9 10" key="1">
    <citation type="submission" date="2016-10" db="EMBL/GenBank/DDBJ databases">
        <authorList>
            <person name="de Groot N.N."/>
        </authorList>
    </citation>
    <scope>NUCLEOTIDE SEQUENCE [LARGE SCALE GENOMIC DNA]</scope>
    <source>
        <strain evidence="9 10">CBS 141442</strain>
    </source>
</reference>
<evidence type="ECO:0000313" key="9">
    <source>
        <dbReference type="EMBL" id="SGZ46618.1"/>
    </source>
</evidence>
<dbReference type="EMBL" id="LT635756">
    <property type="protein sequence ID" value="SGZ46618.1"/>
    <property type="molecule type" value="Genomic_DNA"/>
</dbReference>
<comment type="subcellular location">
    <subcellularLocation>
        <location evidence="1">Nucleus</location>
    </subcellularLocation>
</comment>
<dbReference type="Pfam" id="PF02229">
    <property type="entry name" value="PC4"/>
    <property type="match status" value="1"/>
</dbReference>
<evidence type="ECO:0000259" key="8">
    <source>
        <dbReference type="Pfam" id="PF02229"/>
    </source>
</evidence>
<dbReference type="SUPFAM" id="SSF54447">
    <property type="entry name" value="ssDNA-binding transcriptional regulator domain"/>
    <property type="match status" value="1"/>
</dbReference>
<evidence type="ECO:0000256" key="6">
    <source>
        <dbReference type="ARBA" id="ARBA00023242"/>
    </source>
</evidence>
<name>A0A1L0CUE1_9ASCO</name>
<dbReference type="OrthoDB" id="2505440at2759"/>
<evidence type="ECO:0000256" key="5">
    <source>
        <dbReference type="ARBA" id="ARBA00023163"/>
    </source>
</evidence>
<evidence type="ECO:0000256" key="1">
    <source>
        <dbReference type="ARBA" id="ARBA00004123"/>
    </source>
</evidence>
<dbReference type="Gene3D" id="2.30.31.10">
    <property type="entry name" value="Transcriptional Coactivator Pc4, Chain A"/>
    <property type="match status" value="1"/>
</dbReference>